<gene>
    <name evidence="2" type="ORF">B7463_g6280</name>
</gene>
<organism evidence="2 3">
    <name type="scientific">Scytalidium lignicola</name>
    <name type="common">Hyphomycete</name>
    <dbReference type="NCBI Taxonomy" id="5539"/>
    <lineage>
        <taxon>Eukaryota</taxon>
        <taxon>Fungi</taxon>
        <taxon>Dikarya</taxon>
        <taxon>Ascomycota</taxon>
        <taxon>Pezizomycotina</taxon>
        <taxon>Leotiomycetes</taxon>
        <taxon>Leotiomycetes incertae sedis</taxon>
        <taxon>Scytalidium</taxon>
    </lineage>
</organism>
<evidence type="ECO:0000259" key="1">
    <source>
        <dbReference type="Pfam" id="PF00266"/>
    </source>
</evidence>
<dbReference type="PANTHER" id="PTHR43586:SF21">
    <property type="entry name" value="PYRIDOXAL PHOSPHATE (PLP)-DEPENDENT ASPARTATE AMINOTRANSFERASE SUPERFAMILY"/>
    <property type="match status" value="1"/>
</dbReference>
<dbReference type="OMA" id="LVTWQQI"/>
<dbReference type="Gene3D" id="3.90.1150.10">
    <property type="entry name" value="Aspartate Aminotransferase, domain 1"/>
    <property type="match status" value="1"/>
</dbReference>
<dbReference type="EMBL" id="NCSJ02000110">
    <property type="protein sequence ID" value="RFU30045.1"/>
    <property type="molecule type" value="Genomic_DNA"/>
</dbReference>
<dbReference type="Proteomes" id="UP000258309">
    <property type="component" value="Unassembled WGS sequence"/>
</dbReference>
<dbReference type="Pfam" id="PF00266">
    <property type="entry name" value="Aminotran_5"/>
    <property type="match status" value="1"/>
</dbReference>
<name>A0A3E2H9E9_SCYLI</name>
<keyword evidence="3" id="KW-1185">Reference proteome</keyword>
<dbReference type="InterPro" id="IPR015422">
    <property type="entry name" value="PyrdxlP-dep_Trfase_small"/>
</dbReference>
<feature type="domain" description="Aminotransferase class V" evidence="1">
    <location>
        <begin position="41"/>
        <end position="377"/>
    </location>
</feature>
<comment type="caution">
    <text evidence="2">The sequence shown here is derived from an EMBL/GenBank/DDBJ whole genome shotgun (WGS) entry which is preliminary data.</text>
</comment>
<evidence type="ECO:0000313" key="2">
    <source>
        <dbReference type="EMBL" id="RFU30045.1"/>
    </source>
</evidence>
<dbReference type="InterPro" id="IPR000192">
    <property type="entry name" value="Aminotrans_V_dom"/>
</dbReference>
<dbReference type="Gene3D" id="3.40.640.10">
    <property type="entry name" value="Type I PLP-dependent aspartate aminotransferase-like (Major domain)"/>
    <property type="match status" value="1"/>
</dbReference>
<accession>A0A3E2H9E9</accession>
<evidence type="ECO:0000313" key="3">
    <source>
        <dbReference type="Proteomes" id="UP000258309"/>
    </source>
</evidence>
<dbReference type="OrthoDB" id="420046at2759"/>
<dbReference type="AlphaFoldDB" id="A0A3E2H9E9"/>
<feature type="non-terminal residue" evidence="2">
    <location>
        <position position="387"/>
    </location>
</feature>
<protein>
    <recommendedName>
        <fullName evidence="1">Aminotransferase class V domain-containing protein</fullName>
    </recommendedName>
</protein>
<sequence>MSSFDVTAARERFPALKQRQVHPSSLPSNLLSLNLTLSTQSIHDYLSATNVQLGATYNVGKQTTTKFDEGYAAAAQYINASKDEIVLGSATTQLFRNLSYSLEFPAGSELIISGIDHEANIASWVALTAHQNLTIKWWKPKTKENPKLQAEDLKDLLSEKTKLVTCTHASNILGTIHDIKAIAAAVHTVPGALLCVDAVAYAPHRRIDVKDLGVDFYAFSWYKVYGPHISMLYASPAGLSQVHSLGHYFNPSSTLSEKLGLAGSTYELVASLPAVVSYLPPSDLSHWSSIQKQEEALQGMLLGYLNSRPDVTICGEKDADGSKRVSTISFVVKGRKSQDVVESVDKLIEDVLGLDAKDGVIRVSMVHYNTLDEIKQLLAIFDQVLGK</sequence>
<dbReference type="STRING" id="5539.A0A3E2H9E9"/>
<dbReference type="InterPro" id="IPR015421">
    <property type="entry name" value="PyrdxlP-dep_Trfase_major"/>
</dbReference>
<reference evidence="2 3" key="1">
    <citation type="submission" date="2018-05" db="EMBL/GenBank/DDBJ databases">
        <title>Draft genome sequence of Scytalidium lignicola DSM 105466, a ubiquitous saprotrophic fungus.</title>
        <authorList>
            <person name="Buettner E."/>
            <person name="Gebauer A.M."/>
            <person name="Hofrichter M."/>
            <person name="Liers C."/>
            <person name="Kellner H."/>
        </authorList>
    </citation>
    <scope>NUCLEOTIDE SEQUENCE [LARGE SCALE GENOMIC DNA]</scope>
    <source>
        <strain evidence="2 3">DSM 105466</strain>
    </source>
</reference>
<feature type="non-terminal residue" evidence="2">
    <location>
        <position position="1"/>
    </location>
</feature>
<proteinExistence type="predicted"/>
<dbReference type="PANTHER" id="PTHR43586">
    <property type="entry name" value="CYSTEINE DESULFURASE"/>
    <property type="match status" value="1"/>
</dbReference>
<dbReference type="InterPro" id="IPR015424">
    <property type="entry name" value="PyrdxlP-dep_Trfase"/>
</dbReference>
<dbReference type="SUPFAM" id="SSF53383">
    <property type="entry name" value="PLP-dependent transferases"/>
    <property type="match status" value="1"/>
</dbReference>